<dbReference type="Proteomes" id="UP000694400">
    <property type="component" value="Chromosome 19"/>
</dbReference>
<dbReference type="FunFam" id="1.20.5.170:FF:000056">
    <property type="entry name" value="DNA repair protein SWI5 homolog"/>
    <property type="match status" value="1"/>
</dbReference>
<evidence type="ECO:0000256" key="6">
    <source>
        <dbReference type="ARBA" id="ARBA00059338"/>
    </source>
</evidence>
<dbReference type="GO" id="GO:0000724">
    <property type="term" value="P:double-strand break repair via homologous recombination"/>
    <property type="evidence" value="ECO:0007669"/>
    <property type="project" value="TreeGrafter"/>
</dbReference>
<evidence type="ECO:0000256" key="3">
    <source>
        <dbReference type="ARBA" id="ARBA00022763"/>
    </source>
</evidence>
<comment type="function">
    <text evidence="6">Component of the SWI5-SFR1 complex, a complex required for double-strand break repair via homologous recombination.</text>
</comment>
<comment type="similarity">
    <text evidence="1">Belongs to the SWI5/SAE3 family.</text>
</comment>
<keyword evidence="3" id="KW-0227">DNA damage</keyword>
<evidence type="ECO:0000313" key="9">
    <source>
        <dbReference type="Ensembl" id="ENSAPLP00020019794.1"/>
    </source>
</evidence>
<dbReference type="GO" id="GO:0032798">
    <property type="term" value="C:Swi5-Sfr1 complex"/>
    <property type="evidence" value="ECO:0007669"/>
    <property type="project" value="UniProtKB-ARBA"/>
</dbReference>
<accession>A0A8B9TFU3</accession>
<reference evidence="9" key="3">
    <citation type="submission" date="2025-09" db="UniProtKB">
        <authorList>
            <consortium name="Ensembl"/>
        </authorList>
    </citation>
    <scope>IDENTIFICATION</scope>
</reference>
<dbReference type="InterPro" id="IPR010760">
    <property type="entry name" value="DNA-repair_Swi5"/>
</dbReference>
<evidence type="ECO:0000256" key="8">
    <source>
        <dbReference type="SAM" id="MobiDB-lite"/>
    </source>
</evidence>
<evidence type="ECO:0000313" key="10">
    <source>
        <dbReference type="Proteomes" id="UP000694400"/>
    </source>
</evidence>
<feature type="region of interest" description="Disordered" evidence="8">
    <location>
        <begin position="1"/>
        <end position="29"/>
    </location>
</feature>
<dbReference type="AlphaFoldDB" id="A0A8B9TFU3"/>
<evidence type="ECO:0000256" key="4">
    <source>
        <dbReference type="ARBA" id="ARBA00023204"/>
    </source>
</evidence>
<sequence>RRYLRGARPQPLGSRRWVPAPASCRPPEATGEALRREIEELRQKELALDQEIAQLMAEGYSLKELEKHIALLHEYNDIKDAGQMLLGNGASRRHSCKTFDWFLSYGRFYDLLFV</sequence>
<dbReference type="Pfam" id="PF07061">
    <property type="entry name" value="Swi5"/>
    <property type="match status" value="1"/>
</dbReference>
<dbReference type="PANTHER" id="PTHR28529">
    <property type="entry name" value="DNA REPAIR PROTEIN SWI5 HOMOLOG"/>
    <property type="match status" value="1"/>
</dbReference>
<evidence type="ECO:0000256" key="1">
    <source>
        <dbReference type="ARBA" id="ARBA00008060"/>
    </source>
</evidence>
<evidence type="ECO:0000256" key="7">
    <source>
        <dbReference type="SAM" id="Coils"/>
    </source>
</evidence>
<evidence type="ECO:0000256" key="5">
    <source>
        <dbReference type="ARBA" id="ARBA00030081"/>
    </source>
</evidence>
<dbReference type="PANTHER" id="PTHR28529:SF2">
    <property type="entry name" value="DNA REPAIR PROTEIN SWI5 HOMOLOG"/>
    <property type="match status" value="1"/>
</dbReference>
<organism evidence="9 10">
    <name type="scientific">Anas platyrhynchos</name>
    <name type="common">Mallard</name>
    <name type="synonym">Anas boschas</name>
    <dbReference type="NCBI Taxonomy" id="8839"/>
    <lineage>
        <taxon>Eukaryota</taxon>
        <taxon>Metazoa</taxon>
        <taxon>Chordata</taxon>
        <taxon>Craniata</taxon>
        <taxon>Vertebrata</taxon>
        <taxon>Euteleostomi</taxon>
        <taxon>Archelosauria</taxon>
        <taxon>Archosauria</taxon>
        <taxon>Dinosauria</taxon>
        <taxon>Saurischia</taxon>
        <taxon>Theropoda</taxon>
        <taxon>Coelurosauria</taxon>
        <taxon>Aves</taxon>
        <taxon>Neognathae</taxon>
        <taxon>Galloanserae</taxon>
        <taxon>Anseriformes</taxon>
        <taxon>Anatidae</taxon>
        <taxon>Anatinae</taxon>
        <taxon>Anas</taxon>
    </lineage>
</organism>
<keyword evidence="4" id="KW-0234">DNA repair</keyword>
<protein>
    <recommendedName>
        <fullName evidence="2">DNA repair protein SWI5 homolog</fullName>
    </recommendedName>
    <alternativeName>
        <fullName evidence="5">Protein SAE3 homolog</fullName>
    </alternativeName>
</protein>
<evidence type="ECO:0000256" key="2">
    <source>
        <dbReference type="ARBA" id="ARBA00019825"/>
    </source>
</evidence>
<reference evidence="9" key="2">
    <citation type="submission" date="2025-08" db="UniProtKB">
        <authorList>
            <consortium name="Ensembl"/>
        </authorList>
    </citation>
    <scope>IDENTIFICATION</scope>
</reference>
<keyword evidence="7" id="KW-0175">Coiled coil</keyword>
<feature type="coiled-coil region" evidence="7">
    <location>
        <begin position="31"/>
        <end position="58"/>
    </location>
</feature>
<dbReference type="Gene3D" id="1.20.5.170">
    <property type="match status" value="1"/>
</dbReference>
<dbReference type="Ensembl" id="ENSAPLT00020021390.1">
    <property type="protein sequence ID" value="ENSAPLP00020019794.1"/>
    <property type="gene ID" value="ENSAPLG00020013997.1"/>
</dbReference>
<reference evidence="9" key="1">
    <citation type="submission" date="2019-08" db="EMBL/GenBank/DDBJ databases">
        <title>Three high-quality genomes provides insights into domestication of ducks.</title>
        <authorList>
            <person name="Hou Z.C."/>
            <person name="Zhu F."/>
            <person name="Yin Z.T."/>
            <person name="Zhang F."/>
        </authorList>
    </citation>
    <scope>NUCLEOTIDE SEQUENCE [LARGE SCALE GENOMIC DNA]</scope>
</reference>
<name>A0A8B9TFU3_ANAPL</name>
<proteinExistence type="inferred from homology"/>
<dbReference type="GO" id="GO:0034974">
    <property type="term" value="C:Swi5-Swi2 complex"/>
    <property type="evidence" value="ECO:0007669"/>
    <property type="project" value="TreeGrafter"/>
</dbReference>